<feature type="domain" description="Major facilitator superfamily (MFS) profile" evidence="3">
    <location>
        <begin position="456"/>
        <end position="649"/>
    </location>
</feature>
<feature type="transmembrane region" description="Helical" evidence="2">
    <location>
        <begin position="584"/>
        <end position="602"/>
    </location>
</feature>
<evidence type="ECO:0000256" key="2">
    <source>
        <dbReference type="SAM" id="Phobius"/>
    </source>
</evidence>
<dbReference type="SUPFAM" id="SSF103473">
    <property type="entry name" value="MFS general substrate transporter"/>
    <property type="match status" value="1"/>
</dbReference>
<dbReference type="InterPro" id="IPR011701">
    <property type="entry name" value="MFS"/>
</dbReference>
<dbReference type="InterPro" id="IPR050327">
    <property type="entry name" value="Proton-linked_MCT"/>
</dbReference>
<keyword evidence="2" id="KW-0812">Transmembrane</keyword>
<accession>A0ABD0SSD2</accession>
<feature type="transmembrane region" description="Helical" evidence="2">
    <location>
        <begin position="141"/>
        <end position="167"/>
    </location>
</feature>
<dbReference type="InterPro" id="IPR036259">
    <property type="entry name" value="MFS_trans_sf"/>
</dbReference>
<feature type="transmembrane region" description="Helical" evidence="2">
    <location>
        <begin position="115"/>
        <end position="135"/>
    </location>
</feature>
<feature type="transmembrane region" description="Helical" evidence="2">
    <location>
        <begin position="457"/>
        <end position="478"/>
    </location>
</feature>
<evidence type="ECO:0000256" key="1">
    <source>
        <dbReference type="ARBA" id="ARBA00004141"/>
    </source>
</evidence>
<dbReference type="PROSITE" id="PS50850">
    <property type="entry name" value="MFS"/>
    <property type="match status" value="1"/>
</dbReference>
<protein>
    <recommendedName>
        <fullName evidence="3">Major facilitator superfamily (MFS) profile domain-containing protein</fullName>
    </recommendedName>
</protein>
<evidence type="ECO:0000313" key="5">
    <source>
        <dbReference type="Proteomes" id="UP001549921"/>
    </source>
</evidence>
<feature type="transmembrane region" description="Helical" evidence="2">
    <location>
        <begin position="608"/>
        <end position="629"/>
    </location>
</feature>
<keyword evidence="2" id="KW-1133">Transmembrane helix</keyword>
<proteinExistence type="predicted"/>
<gene>
    <name evidence="4" type="ORF">ABMA28_004507</name>
</gene>
<comment type="caution">
    <text evidence="4">The sequence shown here is derived from an EMBL/GenBank/DDBJ whole genome shotgun (WGS) entry which is preliminary data.</text>
</comment>
<feature type="transmembrane region" description="Helical" evidence="2">
    <location>
        <begin position="88"/>
        <end position="108"/>
    </location>
</feature>
<name>A0ABD0SSD2_LOXSC</name>
<dbReference type="Gene3D" id="1.20.1250.20">
    <property type="entry name" value="MFS general substrate transporter like domains"/>
    <property type="match status" value="2"/>
</dbReference>
<sequence>MKTKQTEPRKSILVIPSRVVSRPDELEGGEETEIAAQITVPQEGGWGWVVVVAAFWCMFILDGVSFTFGSLLSDMVIDLRVSDSVVALINSVAVSLYFVAGPLASAFINRFGFRACAMSGSVICSFSLFISYFATNYAPLLIFYGIFAGLGYCLINMSAGLVVGFYFEKLRSLAIALATTGSSAGVMTMFPLNLYLVSLAGWRATTLLHTGMFGTIFYLGMTFRPLLSLTVVKTTDDPTRTVTYLPSLSKAALQQTVSGVKLEGVRELKPTATERLFSAVSNANFPTAAAVVEEGVVASANQPGPSTGAVSRITLTAHGPQGGVSERHLKQVKSIISKTSIQDRQKRNIELTVQVDEAPKKRGCWARLCHWEEHVPQSRPLYRDDAFYSGKVENLPAYQKSMMDTTSEAKTGLEYQMAVSRAVTAGDLREKRGVCTTAVRRVLATMMDPKLLKRCSFLLLAFSGFLVFIGFLVPYVFLKDRNSSAGLDESHCALFITVIGFANAVGRLMLGALAVKFDPIKLYAIACFLGGVSTMLSDITYNVYYQYGYCFVFGFFVGSLSCLRSLVINTLYGLDNLTNATGMMLLFQGFGSLLSTPLAGLLKNYFGYRVSFIVAGAFMVIGALILIPVGKIKEREENKENQESKNIKK</sequence>
<organism evidence="4 5">
    <name type="scientific">Loxostege sticticalis</name>
    <name type="common">Beet webworm moth</name>
    <dbReference type="NCBI Taxonomy" id="481309"/>
    <lineage>
        <taxon>Eukaryota</taxon>
        <taxon>Metazoa</taxon>
        <taxon>Ecdysozoa</taxon>
        <taxon>Arthropoda</taxon>
        <taxon>Hexapoda</taxon>
        <taxon>Insecta</taxon>
        <taxon>Pterygota</taxon>
        <taxon>Neoptera</taxon>
        <taxon>Endopterygota</taxon>
        <taxon>Lepidoptera</taxon>
        <taxon>Glossata</taxon>
        <taxon>Ditrysia</taxon>
        <taxon>Pyraloidea</taxon>
        <taxon>Crambidae</taxon>
        <taxon>Pyraustinae</taxon>
        <taxon>Loxostege</taxon>
    </lineage>
</organism>
<comment type="subcellular location">
    <subcellularLocation>
        <location evidence="1">Membrane</location>
        <topology evidence="1">Multi-pass membrane protein</topology>
    </subcellularLocation>
</comment>
<evidence type="ECO:0000313" key="4">
    <source>
        <dbReference type="EMBL" id="KAL0822437.1"/>
    </source>
</evidence>
<dbReference type="Pfam" id="PF07690">
    <property type="entry name" value="MFS_1"/>
    <property type="match status" value="2"/>
</dbReference>
<reference evidence="4 5" key="1">
    <citation type="submission" date="2024-06" db="EMBL/GenBank/DDBJ databases">
        <title>A chromosome-level genome assembly of beet webworm, Loxostege sticticalis.</title>
        <authorList>
            <person name="Zhang Y."/>
        </authorList>
    </citation>
    <scope>NUCLEOTIDE SEQUENCE [LARGE SCALE GENOMIC DNA]</scope>
    <source>
        <strain evidence="4">AQ028</strain>
        <tissue evidence="4">Male pupae</tissue>
    </source>
</reference>
<dbReference type="PANTHER" id="PTHR11360:SF238">
    <property type="entry name" value="SD10469P"/>
    <property type="match status" value="1"/>
</dbReference>
<feature type="transmembrane region" description="Helical" evidence="2">
    <location>
        <begin position="522"/>
        <end position="545"/>
    </location>
</feature>
<feature type="transmembrane region" description="Helical" evidence="2">
    <location>
        <begin position="174"/>
        <end position="194"/>
    </location>
</feature>
<dbReference type="PANTHER" id="PTHR11360">
    <property type="entry name" value="MONOCARBOXYLATE TRANSPORTER"/>
    <property type="match status" value="1"/>
</dbReference>
<keyword evidence="2" id="KW-0472">Membrane</keyword>
<feature type="transmembrane region" description="Helical" evidence="2">
    <location>
        <begin position="493"/>
        <end position="515"/>
    </location>
</feature>
<feature type="transmembrane region" description="Helical" evidence="2">
    <location>
        <begin position="551"/>
        <end position="572"/>
    </location>
</feature>
<dbReference type="Proteomes" id="UP001549921">
    <property type="component" value="Unassembled WGS sequence"/>
</dbReference>
<dbReference type="AlphaFoldDB" id="A0ABD0SSD2"/>
<evidence type="ECO:0000259" key="3">
    <source>
        <dbReference type="PROSITE" id="PS50850"/>
    </source>
</evidence>
<dbReference type="EMBL" id="JBEDNZ010000016">
    <property type="protein sequence ID" value="KAL0822437.1"/>
    <property type="molecule type" value="Genomic_DNA"/>
</dbReference>
<feature type="transmembrane region" description="Helical" evidence="2">
    <location>
        <begin position="46"/>
        <end position="68"/>
    </location>
</feature>
<dbReference type="InterPro" id="IPR020846">
    <property type="entry name" value="MFS_dom"/>
</dbReference>
<dbReference type="GO" id="GO:0016020">
    <property type="term" value="C:membrane"/>
    <property type="evidence" value="ECO:0007669"/>
    <property type="project" value="UniProtKB-SubCell"/>
</dbReference>